<reference evidence="5 6" key="1">
    <citation type="submission" date="2014-04" db="EMBL/GenBank/DDBJ databases">
        <authorList>
            <consortium name="DOE Joint Genome Institute"/>
            <person name="Kuo A."/>
            <person name="Martino E."/>
            <person name="Perotto S."/>
            <person name="Kohler A."/>
            <person name="Nagy L.G."/>
            <person name="Floudas D."/>
            <person name="Copeland A."/>
            <person name="Barry K.W."/>
            <person name="Cichocki N."/>
            <person name="Veneault-Fourrey C."/>
            <person name="LaButti K."/>
            <person name="Lindquist E.A."/>
            <person name="Lipzen A."/>
            <person name="Lundell T."/>
            <person name="Morin E."/>
            <person name="Murat C."/>
            <person name="Sun H."/>
            <person name="Tunlid A."/>
            <person name="Henrissat B."/>
            <person name="Grigoriev I.V."/>
            <person name="Hibbett D.S."/>
            <person name="Martin F."/>
            <person name="Nordberg H.P."/>
            <person name="Cantor M.N."/>
            <person name="Hua S.X."/>
        </authorList>
    </citation>
    <scope>NUCLEOTIDE SEQUENCE [LARGE SCALE GENOMIC DNA]</scope>
    <source>
        <strain evidence="5 6">Zn</strain>
    </source>
</reference>
<dbReference type="HOGENOM" id="CLU_090404_1_0_1"/>
<protein>
    <recommendedName>
        <fullName evidence="4">Copper transport protein</fullName>
    </recommendedName>
</protein>
<dbReference type="EMBL" id="KN832878">
    <property type="protein sequence ID" value="KIN00004.1"/>
    <property type="molecule type" value="Genomic_DNA"/>
</dbReference>
<keyword evidence="3 4" id="KW-0472">Membrane</keyword>
<accession>A0A0C3CLV4</accession>
<dbReference type="AlphaFoldDB" id="A0A0C3CLV4"/>
<dbReference type="InParanoid" id="A0A0C3CLV4"/>
<evidence type="ECO:0000256" key="3">
    <source>
        <dbReference type="ARBA" id="ARBA00023136"/>
    </source>
</evidence>
<evidence type="ECO:0000313" key="6">
    <source>
        <dbReference type="Proteomes" id="UP000054321"/>
    </source>
</evidence>
<organism evidence="5 6">
    <name type="scientific">Oidiodendron maius (strain Zn)</name>
    <dbReference type="NCBI Taxonomy" id="913774"/>
    <lineage>
        <taxon>Eukaryota</taxon>
        <taxon>Fungi</taxon>
        <taxon>Dikarya</taxon>
        <taxon>Ascomycota</taxon>
        <taxon>Pezizomycotina</taxon>
        <taxon>Leotiomycetes</taxon>
        <taxon>Leotiomycetes incertae sedis</taxon>
        <taxon>Myxotrichaceae</taxon>
        <taxon>Oidiodendron</taxon>
    </lineage>
</organism>
<dbReference type="Pfam" id="PF04145">
    <property type="entry name" value="Ctr"/>
    <property type="match status" value="1"/>
</dbReference>
<dbReference type="GO" id="GO:0005375">
    <property type="term" value="F:copper ion transmembrane transporter activity"/>
    <property type="evidence" value="ECO:0007669"/>
    <property type="project" value="UniProtKB-UniRule"/>
</dbReference>
<evidence type="ECO:0000256" key="2">
    <source>
        <dbReference type="ARBA" id="ARBA00022989"/>
    </source>
</evidence>
<dbReference type="PANTHER" id="PTHR12483">
    <property type="entry name" value="SOLUTE CARRIER FAMILY 31 COPPER TRANSPORTERS"/>
    <property type="match status" value="1"/>
</dbReference>
<reference evidence="6" key="2">
    <citation type="submission" date="2015-01" db="EMBL/GenBank/DDBJ databases">
        <title>Evolutionary Origins and Diversification of the Mycorrhizal Mutualists.</title>
        <authorList>
            <consortium name="DOE Joint Genome Institute"/>
            <consortium name="Mycorrhizal Genomics Consortium"/>
            <person name="Kohler A."/>
            <person name="Kuo A."/>
            <person name="Nagy L.G."/>
            <person name="Floudas D."/>
            <person name="Copeland A."/>
            <person name="Barry K.W."/>
            <person name="Cichocki N."/>
            <person name="Veneault-Fourrey C."/>
            <person name="LaButti K."/>
            <person name="Lindquist E.A."/>
            <person name="Lipzen A."/>
            <person name="Lundell T."/>
            <person name="Morin E."/>
            <person name="Murat C."/>
            <person name="Riley R."/>
            <person name="Ohm R."/>
            <person name="Sun H."/>
            <person name="Tunlid A."/>
            <person name="Henrissat B."/>
            <person name="Grigoriev I.V."/>
            <person name="Hibbett D.S."/>
            <person name="Martin F."/>
        </authorList>
    </citation>
    <scope>NUCLEOTIDE SEQUENCE [LARGE SCALE GENOMIC DNA]</scope>
    <source>
        <strain evidence="6">Zn</strain>
    </source>
</reference>
<keyword evidence="4" id="KW-0813">Transport</keyword>
<gene>
    <name evidence="5" type="ORF">OIDMADRAFT_126242</name>
</gene>
<keyword evidence="4" id="KW-0187">Copper transport</keyword>
<dbReference type="PANTHER" id="PTHR12483:SF120">
    <property type="entry name" value="HIGH-AFFINITY COPPER TRANSPORTER CTRA2"/>
    <property type="match status" value="1"/>
</dbReference>
<dbReference type="STRING" id="913774.A0A0C3CLV4"/>
<comment type="similarity">
    <text evidence="4">Belongs to the copper transporter (Ctr) (TC 1.A.56) family. SLC31A subfamily.</text>
</comment>
<evidence type="ECO:0000256" key="4">
    <source>
        <dbReference type="RuleBase" id="RU367022"/>
    </source>
</evidence>
<feature type="transmembrane region" description="Helical" evidence="4">
    <location>
        <begin position="124"/>
        <end position="143"/>
    </location>
</feature>
<dbReference type="InterPro" id="IPR007274">
    <property type="entry name" value="Cop_transporter"/>
</dbReference>
<dbReference type="GO" id="GO:0005886">
    <property type="term" value="C:plasma membrane"/>
    <property type="evidence" value="ECO:0007669"/>
    <property type="project" value="TreeGrafter"/>
</dbReference>
<sequence>WIPVSEGNYSGTCIFLVVLAFIFRALVSLRSVLKRRGLEAGLRSGCTIISERPSEKGTNSDLQSAKSPLKENVEDENVIVVCWPVKVVRPWRFTTGGARAVVDVMTVGVVYLLMLSIMTKNVGYFMSILCGILLGSLAVGRYGSMDEIILDG</sequence>
<evidence type="ECO:0000256" key="1">
    <source>
        <dbReference type="ARBA" id="ARBA00022692"/>
    </source>
</evidence>
<evidence type="ECO:0000313" key="5">
    <source>
        <dbReference type="EMBL" id="KIN00004.1"/>
    </source>
</evidence>
<name>A0A0C3CLV4_OIDMZ</name>
<proteinExistence type="inferred from homology"/>
<feature type="non-terminal residue" evidence="5">
    <location>
        <position position="1"/>
    </location>
</feature>
<dbReference type="Proteomes" id="UP000054321">
    <property type="component" value="Unassembled WGS sequence"/>
</dbReference>
<feature type="transmembrane region" description="Helical" evidence="4">
    <location>
        <begin position="100"/>
        <end position="118"/>
    </location>
</feature>
<comment type="subcellular location">
    <subcellularLocation>
        <location evidence="4">Membrane</location>
        <topology evidence="4">Multi-pass membrane protein</topology>
    </subcellularLocation>
</comment>
<keyword evidence="4" id="KW-0186">Copper</keyword>
<feature type="transmembrane region" description="Helical" evidence="4">
    <location>
        <begin position="14"/>
        <end position="33"/>
    </location>
</feature>
<keyword evidence="2 4" id="KW-1133">Transmembrane helix</keyword>
<keyword evidence="1 4" id="KW-0812">Transmembrane</keyword>
<keyword evidence="4" id="KW-0406">Ion transport</keyword>
<keyword evidence="6" id="KW-1185">Reference proteome</keyword>
<dbReference type="OrthoDB" id="73901at2759"/>